<sequence>MQGLDAEVAGRQGQVEGELQALGGQALHVRAGALAPAQHAEPFEELQAVAQRRAADAQPLGELTLGRQPAALAQLADQVREGVGNGVCADVDPPRPAIGSTTLQEGTTKCAKC</sequence>
<protein>
    <submittedName>
        <fullName evidence="1">Uncharacterized protein</fullName>
    </submittedName>
</protein>
<accession>A0ABP6W614</accession>
<keyword evidence="2" id="KW-1185">Reference proteome</keyword>
<comment type="caution">
    <text evidence="1">The sequence shown here is derived from an EMBL/GenBank/DDBJ whole genome shotgun (WGS) entry which is preliminary data.</text>
</comment>
<dbReference type="Proteomes" id="UP001500630">
    <property type="component" value="Unassembled WGS sequence"/>
</dbReference>
<gene>
    <name evidence="1" type="ORF">GCM10022419_027760</name>
</gene>
<evidence type="ECO:0000313" key="1">
    <source>
        <dbReference type="EMBL" id="GAA3546001.1"/>
    </source>
</evidence>
<reference evidence="2" key="1">
    <citation type="journal article" date="2019" name="Int. J. Syst. Evol. Microbiol.">
        <title>The Global Catalogue of Microorganisms (GCM) 10K type strain sequencing project: providing services to taxonomists for standard genome sequencing and annotation.</title>
        <authorList>
            <consortium name="The Broad Institute Genomics Platform"/>
            <consortium name="The Broad Institute Genome Sequencing Center for Infectious Disease"/>
            <person name="Wu L."/>
            <person name="Ma J."/>
        </authorList>
    </citation>
    <scope>NUCLEOTIDE SEQUENCE [LARGE SCALE GENOMIC DNA]</scope>
    <source>
        <strain evidence="2">JCM 17326</strain>
    </source>
</reference>
<name>A0ABP6W614_9ACTN</name>
<evidence type="ECO:0000313" key="2">
    <source>
        <dbReference type="Proteomes" id="UP001500630"/>
    </source>
</evidence>
<proteinExistence type="predicted"/>
<organism evidence="1 2">
    <name type="scientific">Nonomuraea rosea</name>
    <dbReference type="NCBI Taxonomy" id="638574"/>
    <lineage>
        <taxon>Bacteria</taxon>
        <taxon>Bacillati</taxon>
        <taxon>Actinomycetota</taxon>
        <taxon>Actinomycetes</taxon>
        <taxon>Streptosporangiales</taxon>
        <taxon>Streptosporangiaceae</taxon>
        <taxon>Nonomuraea</taxon>
    </lineage>
</organism>
<dbReference type="EMBL" id="BAABDQ010000004">
    <property type="protein sequence ID" value="GAA3546001.1"/>
    <property type="molecule type" value="Genomic_DNA"/>
</dbReference>